<dbReference type="NCBIfam" id="TIGR00665">
    <property type="entry name" value="DnaB"/>
    <property type="match status" value="1"/>
</dbReference>
<dbReference type="GO" id="GO:0006269">
    <property type="term" value="P:DNA replication, synthesis of primer"/>
    <property type="evidence" value="ECO:0007669"/>
    <property type="project" value="UniProtKB-UniRule"/>
</dbReference>
<keyword evidence="15" id="KW-1185">Reference proteome</keyword>
<keyword evidence="9" id="KW-0413">Isomerase</keyword>
<keyword evidence="2 12" id="KW-0639">Primosome</keyword>
<dbReference type="InterPro" id="IPR027417">
    <property type="entry name" value="P-loop_NTPase"/>
</dbReference>
<keyword evidence="3 12" id="KW-0235">DNA replication</keyword>
<dbReference type="PANTHER" id="PTHR30153">
    <property type="entry name" value="REPLICATIVE DNA HELICASE DNAB"/>
    <property type="match status" value="1"/>
</dbReference>
<dbReference type="EMBL" id="FNID01000020">
    <property type="protein sequence ID" value="SDN48061.1"/>
    <property type="molecule type" value="Genomic_DNA"/>
</dbReference>
<dbReference type="SUPFAM" id="SSF48024">
    <property type="entry name" value="N-terminal domain of DnaB helicase"/>
    <property type="match status" value="1"/>
</dbReference>
<keyword evidence="5 12" id="KW-0378">Hydrolase</keyword>
<dbReference type="CDD" id="cd00984">
    <property type="entry name" value="DnaB_C"/>
    <property type="match status" value="1"/>
</dbReference>
<evidence type="ECO:0000256" key="9">
    <source>
        <dbReference type="ARBA" id="ARBA00023235"/>
    </source>
</evidence>
<dbReference type="InterPro" id="IPR016136">
    <property type="entry name" value="DNA_helicase_N/primase_C"/>
</dbReference>
<evidence type="ECO:0000256" key="7">
    <source>
        <dbReference type="ARBA" id="ARBA00022840"/>
    </source>
</evidence>
<evidence type="ECO:0000256" key="10">
    <source>
        <dbReference type="ARBA" id="ARBA00048954"/>
    </source>
</evidence>
<evidence type="ECO:0000256" key="6">
    <source>
        <dbReference type="ARBA" id="ARBA00022806"/>
    </source>
</evidence>
<gene>
    <name evidence="14" type="ORF">SAMN05192585_12034</name>
</gene>
<accession>A0A1H0BR08</accession>
<evidence type="ECO:0000256" key="4">
    <source>
        <dbReference type="ARBA" id="ARBA00022741"/>
    </source>
</evidence>
<evidence type="ECO:0000256" key="2">
    <source>
        <dbReference type="ARBA" id="ARBA00022515"/>
    </source>
</evidence>
<dbReference type="Proteomes" id="UP000199182">
    <property type="component" value="Unassembled WGS sequence"/>
</dbReference>
<evidence type="ECO:0000259" key="13">
    <source>
        <dbReference type="PROSITE" id="PS51199"/>
    </source>
</evidence>
<sequence length="452" mass="50596">MNSFAFTETTYGQNAPFNIEAEQSVLGAIIIDSSCLSTVLEYIKAEAFYRPQHQEIFSSIVKMFAAGKTIDFITLLEEIVIEKVFETPEDAKVYLAQLAQIVPTTSNVEAYAAIVQEKYYIRQLMEASKEIIETAAEGSYGAKELLDSAEQKIFDIRQGRDSKGMVKIEDAIIQAYDRLQKIAGEDRQKYLGLRSGFSALDNIIYGLNKSDLILLAGRPGMGKTSFGLNIAQNVAATSHKKVVIFSLEMSSEQLTTRLMSSLARIPSGEFRTGNMTSAQWQELAKSSQLLASYPILIDDASGITVPEMKAKLRRIKDLGLVVIDYLQLMTTGRRSENRVQEVSEMTRGLKIMAKELDVPVIVCSQLSRGPDSRTDHRPVLSDLRESGSIEQDADIVLFLYREAYYTDKPDADRNIAECIVAKNRHGETDIIKLHWDGQFTQFTTLENFRDEG</sequence>
<keyword evidence="7 12" id="KW-0067">ATP-binding</keyword>
<feature type="domain" description="SF4 helicase" evidence="13">
    <location>
        <begin position="186"/>
        <end position="449"/>
    </location>
</feature>
<comment type="catalytic activity">
    <reaction evidence="10 12">
        <text>ATP + H2O = ADP + phosphate + H(+)</text>
        <dbReference type="Rhea" id="RHEA:13065"/>
        <dbReference type="ChEBI" id="CHEBI:15377"/>
        <dbReference type="ChEBI" id="CHEBI:15378"/>
        <dbReference type="ChEBI" id="CHEBI:30616"/>
        <dbReference type="ChEBI" id="CHEBI:43474"/>
        <dbReference type="ChEBI" id="CHEBI:456216"/>
        <dbReference type="EC" id="5.6.2.3"/>
    </reaction>
</comment>
<protein>
    <recommendedName>
        <fullName evidence="11 12">Replicative DNA helicase</fullName>
        <ecNumber evidence="11 12">5.6.2.3</ecNumber>
    </recommendedName>
</protein>
<evidence type="ECO:0000313" key="14">
    <source>
        <dbReference type="EMBL" id="SDN48061.1"/>
    </source>
</evidence>
<evidence type="ECO:0000313" key="15">
    <source>
        <dbReference type="Proteomes" id="UP000199182"/>
    </source>
</evidence>
<evidence type="ECO:0000256" key="8">
    <source>
        <dbReference type="ARBA" id="ARBA00023125"/>
    </source>
</evidence>
<dbReference type="AlphaFoldDB" id="A0A1H0BR08"/>
<dbReference type="GO" id="GO:0003677">
    <property type="term" value="F:DNA binding"/>
    <property type="evidence" value="ECO:0007669"/>
    <property type="project" value="UniProtKB-UniRule"/>
</dbReference>
<dbReference type="GO" id="GO:0043139">
    <property type="term" value="F:5'-3' DNA helicase activity"/>
    <property type="evidence" value="ECO:0007669"/>
    <property type="project" value="UniProtKB-EC"/>
</dbReference>
<evidence type="ECO:0000256" key="12">
    <source>
        <dbReference type="RuleBase" id="RU362085"/>
    </source>
</evidence>
<evidence type="ECO:0000256" key="1">
    <source>
        <dbReference type="ARBA" id="ARBA00008428"/>
    </source>
</evidence>
<dbReference type="GO" id="GO:1990077">
    <property type="term" value="C:primosome complex"/>
    <property type="evidence" value="ECO:0007669"/>
    <property type="project" value="UniProtKB-UniRule"/>
</dbReference>
<reference evidence="14 15" key="1">
    <citation type="submission" date="2016-10" db="EMBL/GenBank/DDBJ databases">
        <authorList>
            <person name="de Groot N.N."/>
        </authorList>
    </citation>
    <scope>NUCLEOTIDE SEQUENCE [LARGE SCALE GENOMIC DNA]</scope>
    <source>
        <strain evidence="14 15">CGMCC 1.5012</strain>
    </source>
</reference>
<dbReference type="PROSITE" id="PS51199">
    <property type="entry name" value="SF4_HELICASE"/>
    <property type="match status" value="1"/>
</dbReference>
<keyword evidence="8 12" id="KW-0238">DNA-binding</keyword>
<dbReference type="GO" id="GO:0005524">
    <property type="term" value="F:ATP binding"/>
    <property type="evidence" value="ECO:0007669"/>
    <property type="project" value="UniProtKB-UniRule"/>
</dbReference>
<dbReference type="GO" id="GO:0005829">
    <property type="term" value="C:cytosol"/>
    <property type="evidence" value="ECO:0007669"/>
    <property type="project" value="TreeGrafter"/>
</dbReference>
<dbReference type="InterPro" id="IPR036185">
    <property type="entry name" value="DNA_heli_DnaB-like_N_sf"/>
</dbReference>
<dbReference type="RefSeq" id="WP_092640716.1">
    <property type="nucleotide sequence ID" value="NZ_FNID01000020.1"/>
</dbReference>
<evidence type="ECO:0000256" key="5">
    <source>
        <dbReference type="ARBA" id="ARBA00022801"/>
    </source>
</evidence>
<dbReference type="Gene3D" id="3.40.50.300">
    <property type="entry name" value="P-loop containing nucleotide triphosphate hydrolases"/>
    <property type="match status" value="1"/>
</dbReference>
<dbReference type="GO" id="GO:0016887">
    <property type="term" value="F:ATP hydrolysis activity"/>
    <property type="evidence" value="ECO:0007669"/>
    <property type="project" value="RHEA"/>
</dbReference>
<dbReference type="STRING" id="258515.SAMN05192585_12034"/>
<dbReference type="EC" id="5.6.2.3" evidence="11 12"/>
<dbReference type="SUPFAM" id="SSF52540">
    <property type="entry name" value="P-loop containing nucleoside triphosphate hydrolases"/>
    <property type="match status" value="1"/>
</dbReference>
<name>A0A1H0BR08_9FIRM</name>
<dbReference type="Pfam" id="PF00772">
    <property type="entry name" value="DnaB"/>
    <property type="match status" value="1"/>
</dbReference>
<evidence type="ECO:0000256" key="11">
    <source>
        <dbReference type="NCBIfam" id="TIGR00665"/>
    </source>
</evidence>
<dbReference type="Pfam" id="PF03796">
    <property type="entry name" value="DnaB_C"/>
    <property type="match status" value="1"/>
</dbReference>
<keyword evidence="4 12" id="KW-0547">Nucleotide-binding</keyword>
<evidence type="ECO:0000256" key="3">
    <source>
        <dbReference type="ARBA" id="ARBA00022705"/>
    </source>
</evidence>
<organism evidence="14 15">
    <name type="scientific">Acetanaerobacterium elongatum</name>
    <dbReference type="NCBI Taxonomy" id="258515"/>
    <lineage>
        <taxon>Bacteria</taxon>
        <taxon>Bacillati</taxon>
        <taxon>Bacillota</taxon>
        <taxon>Clostridia</taxon>
        <taxon>Eubacteriales</taxon>
        <taxon>Oscillospiraceae</taxon>
        <taxon>Acetanaerobacterium</taxon>
    </lineage>
</organism>
<dbReference type="InterPro" id="IPR007692">
    <property type="entry name" value="DNA_helicase_DnaB"/>
</dbReference>
<keyword evidence="6 12" id="KW-0347">Helicase</keyword>
<dbReference type="PANTHER" id="PTHR30153:SF2">
    <property type="entry name" value="REPLICATIVE DNA HELICASE"/>
    <property type="match status" value="1"/>
</dbReference>
<dbReference type="InterPro" id="IPR003593">
    <property type="entry name" value="AAA+_ATPase"/>
</dbReference>
<dbReference type="Gene3D" id="1.10.860.10">
    <property type="entry name" value="DNAb Helicase, Chain A"/>
    <property type="match status" value="1"/>
</dbReference>
<dbReference type="SMART" id="SM00382">
    <property type="entry name" value="AAA"/>
    <property type="match status" value="1"/>
</dbReference>
<proteinExistence type="inferred from homology"/>
<comment type="similarity">
    <text evidence="1 12">Belongs to the helicase family. DnaB subfamily.</text>
</comment>
<dbReference type="InterPro" id="IPR007694">
    <property type="entry name" value="DNA_helicase_DnaB-like_C"/>
</dbReference>
<comment type="function">
    <text evidence="12">The main replicative DNA helicase, it participates in initiation and elongation during chromosome replication. Travels ahead of the DNA replisome, separating dsDNA into templates for DNA synthesis. A processive ATP-dependent 5'-3' DNA helicase it has DNA-dependent ATPase activity.</text>
</comment>
<dbReference type="OrthoDB" id="9773982at2"/>
<dbReference type="InterPro" id="IPR007693">
    <property type="entry name" value="DNA_helicase_DnaB-like_N"/>
</dbReference>